<protein>
    <submittedName>
        <fullName evidence="1">Uncharacterized protein</fullName>
    </submittedName>
</protein>
<proteinExistence type="predicted"/>
<dbReference type="AlphaFoldDB" id="A0A2T7NDH8"/>
<accession>A0A2T7NDH8</accession>
<dbReference type="SUPFAM" id="SSF49785">
    <property type="entry name" value="Galactose-binding domain-like"/>
    <property type="match status" value="1"/>
</dbReference>
<organism evidence="1 2">
    <name type="scientific">Pomacea canaliculata</name>
    <name type="common">Golden apple snail</name>
    <dbReference type="NCBI Taxonomy" id="400727"/>
    <lineage>
        <taxon>Eukaryota</taxon>
        <taxon>Metazoa</taxon>
        <taxon>Spiralia</taxon>
        <taxon>Lophotrochozoa</taxon>
        <taxon>Mollusca</taxon>
        <taxon>Gastropoda</taxon>
        <taxon>Caenogastropoda</taxon>
        <taxon>Architaenioglossa</taxon>
        <taxon>Ampullarioidea</taxon>
        <taxon>Ampullariidae</taxon>
        <taxon>Pomacea</taxon>
    </lineage>
</organism>
<evidence type="ECO:0000313" key="1">
    <source>
        <dbReference type="EMBL" id="PVD19217.1"/>
    </source>
</evidence>
<name>A0A2T7NDH8_POMCA</name>
<dbReference type="OrthoDB" id="6080817at2759"/>
<dbReference type="EMBL" id="PZQS01000013">
    <property type="protein sequence ID" value="PVD19217.1"/>
    <property type="molecule type" value="Genomic_DNA"/>
</dbReference>
<sequence>MEFDSLSFKDRLPESIGKTSFLEFDFALPVLVVGWTTRGRAGFRHGFYKQEPGFVSTYVVTYITETGKMQQLEDPLTRDGEFKPHGDLSFADIPSVVNLLKPVEIRSIRFTPLTWSGVPFLEVRLVICSLSMAKMILRDALDVSNIEQKVIEEETKKVNKDLLVLQSDLTGQNVGAEDPEVIVMDAKKLKKDIKNLKSDIKEKVIEDALIESSEFPEDYLLLPRKKTKKVEVEIIAEHTPRLKGLNSELAIEAAKAIEQEDDDEEEVVLLETKHCQYTTTVYSI</sequence>
<evidence type="ECO:0000313" key="2">
    <source>
        <dbReference type="Proteomes" id="UP000245119"/>
    </source>
</evidence>
<reference evidence="1 2" key="1">
    <citation type="submission" date="2018-04" db="EMBL/GenBank/DDBJ databases">
        <title>The genome of golden apple snail Pomacea canaliculata provides insight into stress tolerance and invasive adaptation.</title>
        <authorList>
            <person name="Liu C."/>
            <person name="Liu B."/>
            <person name="Ren Y."/>
            <person name="Zhang Y."/>
            <person name="Wang H."/>
            <person name="Li S."/>
            <person name="Jiang F."/>
            <person name="Yin L."/>
            <person name="Zhang G."/>
            <person name="Qian W."/>
            <person name="Fan W."/>
        </authorList>
    </citation>
    <scope>NUCLEOTIDE SEQUENCE [LARGE SCALE GENOMIC DNA]</scope>
    <source>
        <strain evidence="1">SZHN2017</strain>
        <tissue evidence="1">Muscle</tissue>
    </source>
</reference>
<dbReference type="Gene3D" id="2.60.120.260">
    <property type="entry name" value="Galactose-binding domain-like"/>
    <property type="match status" value="1"/>
</dbReference>
<gene>
    <name evidence="1" type="ORF">C0Q70_19702</name>
</gene>
<dbReference type="InterPro" id="IPR008979">
    <property type="entry name" value="Galactose-bd-like_sf"/>
</dbReference>
<dbReference type="Proteomes" id="UP000245119">
    <property type="component" value="Linkage Group LG13"/>
</dbReference>
<keyword evidence="2" id="KW-1185">Reference proteome</keyword>
<comment type="caution">
    <text evidence="1">The sequence shown here is derived from an EMBL/GenBank/DDBJ whole genome shotgun (WGS) entry which is preliminary data.</text>
</comment>